<proteinExistence type="predicted"/>
<dbReference type="RefSeq" id="WP_256435149.1">
    <property type="nucleotide sequence ID" value="NZ_JACFRR010000003.1"/>
</dbReference>
<dbReference type="AlphaFoldDB" id="A0A1U9MIY1"/>
<protein>
    <submittedName>
        <fullName evidence="1">Uncharacterized protein</fullName>
    </submittedName>
</protein>
<name>A0A1U9MIY1_9HYPH</name>
<reference evidence="1 2" key="1">
    <citation type="submission" date="2016-11" db="EMBL/GenBank/DDBJ databases">
        <title>Comparative genomics of Bartonella apis.</title>
        <authorList>
            <person name="Engel P."/>
        </authorList>
    </citation>
    <scope>NUCLEOTIDE SEQUENCE [LARGE SCALE GENOMIC DNA]</scope>
    <source>
        <strain evidence="1 2">BBC0122</strain>
    </source>
</reference>
<evidence type="ECO:0000313" key="2">
    <source>
        <dbReference type="Proteomes" id="UP000189632"/>
    </source>
</evidence>
<keyword evidence="2" id="KW-1185">Reference proteome</keyword>
<dbReference type="EMBL" id="CP015625">
    <property type="protein sequence ID" value="AQT47917.1"/>
    <property type="molecule type" value="Genomic_DNA"/>
</dbReference>
<evidence type="ECO:0000313" key="1">
    <source>
        <dbReference type="EMBL" id="AQT47917.1"/>
    </source>
</evidence>
<dbReference type="KEGG" id="bapi:BBC0122_018190"/>
<dbReference type="Proteomes" id="UP000189632">
    <property type="component" value="Chromosome"/>
</dbReference>
<organism evidence="1 2">
    <name type="scientific">Bartonella choladocola</name>
    <dbReference type="NCBI Taxonomy" id="2750995"/>
    <lineage>
        <taxon>Bacteria</taxon>
        <taxon>Pseudomonadati</taxon>
        <taxon>Pseudomonadota</taxon>
        <taxon>Alphaproteobacteria</taxon>
        <taxon>Hyphomicrobiales</taxon>
        <taxon>Bartonellaceae</taxon>
        <taxon>Bartonella</taxon>
    </lineage>
</organism>
<sequence length="41" mass="4553">MGESLFRLQLFPFFAANGPALKHPLEPASLWQSFVKGFSDA</sequence>
<gene>
    <name evidence="1" type="ORF">BBC0122_018190</name>
</gene>
<accession>A0A1U9MIY1</accession>